<dbReference type="NCBIfam" id="NF002194">
    <property type="entry name" value="PRK01059.1-4"/>
    <property type="match status" value="1"/>
</dbReference>
<feature type="binding site" evidence="5 6">
    <location>
        <begin position="27"/>
        <end position="31"/>
    </location>
    <ligand>
        <name>ATP</name>
        <dbReference type="ChEBI" id="CHEBI:30616"/>
    </ligand>
</feature>
<gene>
    <name evidence="5" type="primary">mcsB</name>
    <name evidence="8" type="ORF">QWY13_18600</name>
</gene>
<keyword evidence="4 5" id="KW-0067">ATP-binding</keyword>
<feature type="binding site" evidence="5 6">
    <location>
        <begin position="177"/>
        <end position="181"/>
    </location>
    <ligand>
        <name>ATP</name>
        <dbReference type="ChEBI" id="CHEBI:30616"/>
    </ligand>
</feature>
<dbReference type="PANTHER" id="PTHR11547:SF38">
    <property type="entry name" value="ARGININE KINASE 1-RELATED"/>
    <property type="match status" value="1"/>
</dbReference>
<sequence length="363" mass="41130">MAIERFLQPRASSWMANDGENVDIAMSTRIRLARNLSDFQFPYSFSEDEALKVDKEVSSALLDKGHELNHSFTHINIQETPKLQREVLVEKHLISPYLAKGTHSGSVLLSENEELSVMVNEEDHLRIQSLQSGFHLQEAYQVANQLDSLLEKNLSYAFHEKFGYLTSCPTNTGTGMRASVMLHLPALTMSHQIARIIPAISRLGMVVRGIYGEGSEALGNVYQISNQMTLGKSEYDILQDLQNMTEQIIQQERLAREAILNNSPIVLEDRIYRSLGTLTHSRLLTTEEAATCLSDVRLGIDLKMIAHMDMSILNELMIFMQPAFLQQYAGKPLQPKERDFARAKLFRERLNKENATNEGEEFA</sequence>
<reference evidence="8 9" key="1">
    <citation type="submission" date="2023-07" db="EMBL/GenBank/DDBJ databases">
        <title>Novel species in genus Planococcus.</title>
        <authorList>
            <person name="Ning S."/>
        </authorList>
    </citation>
    <scope>NUCLEOTIDE SEQUENCE [LARGE SCALE GENOMIC DNA]</scope>
    <source>
        <strain evidence="8 9">N017</strain>
    </source>
</reference>
<evidence type="ECO:0000256" key="4">
    <source>
        <dbReference type="ARBA" id="ARBA00022840"/>
    </source>
</evidence>
<evidence type="ECO:0000259" key="7">
    <source>
        <dbReference type="PROSITE" id="PS51510"/>
    </source>
</evidence>
<keyword evidence="9" id="KW-1185">Reference proteome</keyword>
<accession>A0ABT8NJ18</accession>
<evidence type="ECO:0000256" key="5">
    <source>
        <dbReference type="HAMAP-Rule" id="MF_00602"/>
    </source>
</evidence>
<dbReference type="HAMAP" id="MF_00602">
    <property type="entry name" value="Prot_Arg_kinase"/>
    <property type="match status" value="1"/>
</dbReference>
<dbReference type="Proteomes" id="UP001172142">
    <property type="component" value="Unassembled WGS sequence"/>
</dbReference>
<dbReference type="PANTHER" id="PTHR11547">
    <property type="entry name" value="ARGININE OR CREATINE KINASE"/>
    <property type="match status" value="1"/>
</dbReference>
<dbReference type="Gene3D" id="3.30.590.10">
    <property type="entry name" value="Glutamine synthetase/guanido kinase, catalytic domain"/>
    <property type="match status" value="1"/>
</dbReference>
<keyword evidence="3 5" id="KW-0418">Kinase</keyword>
<comment type="catalytic activity">
    <reaction evidence="5">
        <text>L-arginyl-[protein] + ATP = N(omega)-phospho-L-arginyl-[protein] + ADP + H(+)</text>
        <dbReference type="Rhea" id="RHEA:43384"/>
        <dbReference type="Rhea" id="RHEA-COMP:10532"/>
        <dbReference type="Rhea" id="RHEA-COMP:10533"/>
        <dbReference type="ChEBI" id="CHEBI:15378"/>
        <dbReference type="ChEBI" id="CHEBI:29965"/>
        <dbReference type="ChEBI" id="CHEBI:30616"/>
        <dbReference type="ChEBI" id="CHEBI:83226"/>
        <dbReference type="ChEBI" id="CHEBI:456216"/>
        <dbReference type="EC" id="2.7.14.1"/>
    </reaction>
</comment>
<dbReference type="EMBL" id="JAUJWU010000008">
    <property type="protein sequence ID" value="MDN7247475.1"/>
    <property type="molecule type" value="Genomic_DNA"/>
</dbReference>
<evidence type="ECO:0000256" key="6">
    <source>
        <dbReference type="PROSITE-ProRule" id="PRU00843"/>
    </source>
</evidence>
<comment type="caution">
    <text evidence="8">The sequence shown here is derived from an EMBL/GenBank/DDBJ whole genome shotgun (WGS) entry which is preliminary data.</text>
</comment>
<dbReference type="EC" id="2.7.14.1" evidence="5"/>
<dbReference type="PROSITE" id="PS51510">
    <property type="entry name" value="PHOSPHAGEN_KINASE_C"/>
    <property type="match status" value="1"/>
</dbReference>
<dbReference type="RefSeq" id="WP_300990923.1">
    <property type="nucleotide sequence ID" value="NZ_CP129235.1"/>
</dbReference>
<dbReference type="InterPro" id="IPR023660">
    <property type="entry name" value="Arg_Kinase"/>
</dbReference>
<evidence type="ECO:0000313" key="8">
    <source>
        <dbReference type="EMBL" id="MDN7247475.1"/>
    </source>
</evidence>
<dbReference type="GO" id="GO:1990424">
    <property type="term" value="F:protein arginine kinase activity"/>
    <property type="evidence" value="ECO:0007669"/>
    <property type="project" value="UniProtKB-EC"/>
</dbReference>
<dbReference type="Pfam" id="PF00217">
    <property type="entry name" value="ATP-gua_Ptrans"/>
    <property type="match status" value="1"/>
</dbReference>
<name>A0ABT8NJ18_9BACL</name>
<comment type="similarity">
    <text evidence="5 6">Belongs to the ATP:guanido phosphotransferase family.</text>
</comment>
<feature type="binding site" evidence="5 6">
    <location>
        <position position="92"/>
    </location>
    <ligand>
        <name>ATP</name>
        <dbReference type="ChEBI" id="CHEBI:30616"/>
    </ligand>
</feature>
<comment type="function">
    <text evidence="5">Catalyzes the specific phosphorylation of arginine residues in proteins.</text>
</comment>
<feature type="domain" description="Phosphagen kinase C-terminal" evidence="7">
    <location>
        <begin position="24"/>
        <end position="255"/>
    </location>
</feature>
<evidence type="ECO:0000256" key="2">
    <source>
        <dbReference type="ARBA" id="ARBA00022741"/>
    </source>
</evidence>
<keyword evidence="1 5" id="KW-0808">Transferase</keyword>
<dbReference type="SUPFAM" id="SSF55931">
    <property type="entry name" value="Glutamine synthetase/guanido kinase"/>
    <property type="match status" value="1"/>
</dbReference>
<comment type="activity regulation">
    <text evidence="5">Appears to be allosterically activated by the binding of pArg-containing polypeptides to the pArg-binding pocket localized in the C-terminal domain of McsB.</text>
</comment>
<organism evidence="8 9">
    <name type="scientific">Planococcus shenhongbingii</name>
    <dbReference type="NCBI Taxonomy" id="3058398"/>
    <lineage>
        <taxon>Bacteria</taxon>
        <taxon>Bacillati</taxon>
        <taxon>Bacillota</taxon>
        <taxon>Bacilli</taxon>
        <taxon>Bacillales</taxon>
        <taxon>Caryophanaceae</taxon>
        <taxon>Planococcus</taxon>
    </lineage>
</organism>
<feature type="binding site" evidence="5 6">
    <location>
        <begin position="208"/>
        <end position="213"/>
    </location>
    <ligand>
        <name>ATP</name>
        <dbReference type="ChEBI" id="CHEBI:30616"/>
    </ligand>
</feature>
<feature type="short sequence motif" description="RDXXRA motif of the pArg binding pocket involved in allosteric regulation" evidence="5">
    <location>
        <begin position="338"/>
        <end position="343"/>
    </location>
</feature>
<keyword evidence="5" id="KW-0021">Allosteric enzyme</keyword>
<evidence type="ECO:0000313" key="9">
    <source>
        <dbReference type="Proteomes" id="UP001172142"/>
    </source>
</evidence>
<evidence type="ECO:0000256" key="3">
    <source>
        <dbReference type="ARBA" id="ARBA00022777"/>
    </source>
</evidence>
<dbReference type="InterPro" id="IPR022414">
    <property type="entry name" value="ATP-guanido_PTrfase_cat"/>
</dbReference>
<dbReference type="InterPro" id="IPR014746">
    <property type="entry name" value="Gln_synth/guanido_kin_cat_dom"/>
</dbReference>
<keyword evidence="2 5" id="KW-0547">Nucleotide-binding</keyword>
<feature type="binding site" evidence="5 6">
    <location>
        <position position="126"/>
    </location>
    <ligand>
        <name>ATP</name>
        <dbReference type="ChEBI" id="CHEBI:30616"/>
    </ligand>
</feature>
<evidence type="ECO:0000256" key="1">
    <source>
        <dbReference type="ARBA" id="ARBA00022679"/>
    </source>
</evidence>
<dbReference type="NCBIfam" id="NF002195">
    <property type="entry name" value="PRK01059.1-5"/>
    <property type="match status" value="1"/>
</dbReference>
<dbReference type="CDD" id="cd07930">
    <property type="entry name" value="bacterial_phosphagen_kinase"/>
    <property type="match status" value="1"/>
</dbReference>
<proteinExistence type="inferred from homology"/>
<protein>
    <recommendedName>
        <fullName evidence="5">Protein-arginine kinase</fullName>
        <ecNumber evidence="5">2.7.14.1</ecNumber>
    </recommendedName>
</protein>
<dbReference type="InterPro" id="IPR000749">
    <property type="entry name" value="ATP-guanido_PTrfase"/>
</dbReference>